<organism evidence="2 3">
    <name type="scientific">Chitinophaga dinghuensis</name>
    <dbReference type="NCBI Taxonomy" id="1539050"/>
    <lineage>
        <taxon>Bacteria</taxon>
        <taxon>Pseudomonadati</taxon>
        <taxon>Bacteroidota</taxon>
        <taxon>Chitinophagia</taxon>
        <taxon>Chitinophagales</taxon>
        <taxon>Chitinophagaceae</taxon>
        <taxon>Chitinophaga</taxon>
    </lineage>
</organism>
<gene>
    <name evidence="2" type="ORF">CLV59_101980</name>
</gene>
<feature type="chain" id="PRO_5016275468" evidence="1">
    <location>
        <begin position="21"/>
        <end position="287"/>
    </location>
</feature>
<evidence type="ECO:0000313" key="3">
    <source>
        <dbReference type="Proteomes" id="UP000249819"/>
    </source>
</evidence>
<name>A0A327WC77_9BACT</name>
<evidence type="ECO:0000313" key="2">
    <source>
        <dbReference type="EMBL" id="RAJ88213.1"/>
    </source>
</evidence>
<keyword evidence="1" id="KW-0732">Signal</keyword>
<dbReference type="RefSeq" id="WP_111590856.1">
    <property type="nucleotide sequence ID" value="NZ_QLMA01000001.1"/>
</dbReference>
<dbReference type="OrthoDB" id="1117670at2"/>
<proteinExistence type="predicted"/>
<dbReference type="InterPro" id="IPR025345">
    <property type="entry name" value="DUF4249"/>
</dbReference>
<reference evidence="2 3" key="1">
    <citation type="submission" date="2018-06" db="EMBL/GenBank/DDBJ databases">
        <title>Genomic Encyclopedia of Archaeal and Bacterial Type Strains, Phase II (KMG-II): from individual species to whole genera.</title>
        <authorList>
            <person name="Goeker M."/>
        </authorList>
    </citation>
    <scope>NUCLEOTIDE SEQUENCE [LARGE SCALE GENOMIC DNA]</scope>
    <source>
        <strain evidence="2 3">DSM 29821</strain>
    </source>
</reference>
<dbReference type="EMBL" id="QLMA01000001">
    <property type="protein sequence ID" value="RAJ88213.1"/>
    <property type="molecule type" value="Genomic_DNA"/>
</dbReference>
<evidence type="ECO:0000256" key="1">
    <source>
        <dbReference type="SAM" id="SignalP"/>
    </source>
</evidence>
<protein>
    <submittedName>
        <fullName evidence="2">Uncharacterized protein DUF4249</fullName>
    </submittedName>
</protein>
<dbReference type="AlphaFoldDB" id="A0A327WC77"/>
<comment type="caution">
    <text evidence="2">The sequence shown here is derived from an EMBL/GenBank/DDBJ whole genome shotgun (WGS) entry which is preliminary data.</text>
</comment>
<dbReference type="Pfam" id="PF14054">
    <property type="entry name" value="DUF4249"/>
    <property type="match status" value="1"/>
</dbReference>
<accession>A0A327WC77</accession>
<feature type="signal peptide" evidence="1">
    <location>
        <begin position="1"/>
        <end position="20"/>
    </location>
</feature>
<dbReference type="Proteomes" id="UP000249819">
    <property type="component" value="Unassembled WGS sequence"/>
</dbReference>
<keyword evidence="3" id="KW-1185">Reference proteome</keyword>
<dbReference type="PROSITE" id="PS51257">
    <property type="entry name" value="PROKAR_LIPOPROTEIN"/>
    <property type="match status" value="1"/>
</dbReference>
<sequence>MKKILFNIAMVCLVALTACEDTINLNVPKGQSFPVLDAWITTEPGIQRIRITMSVPYTDQAPAPIVNDAKIVLNDLTTGDSYPFNFKDNYYQYDASTKAIGVVGHVYKLHVELQGEILEGIDTIKRVPPIDSMSYEYKAQGESTSGKEGYYARFYAKDIKGATDYYWIRSYRNDTTHRVRDEFSVDGSYSEGVSDGAQFILPMAQSITDGEHPWLLGNKVIMRLSSLSKPSYEFLKQVDQQINAGGLFAKVLENVRSNMQNTTPTGKVKLLGWFGTSAVSRAEITIK</sequence>